<dbReference type="Proteomes" id="UP000030693">
    <property type="component" value="Unassembled WGS sequence"/>
</dbReference>
<feature type="compositionally biased region" description="Polar residues" evidence="2">
    <location>
        <begin position="32"/>
        <end position="45"/>
    </location>
</feature>
<dbReference type="RefSeq" id="XP_009494114.1">
    <property type="nucleotide sequence ID" value="XM_009495839.1"/>
</dbReference>
<evidence type="ECO:0000313" key="4">
    <source>
        <dbReference type="EMBL" id="KCV70991.1"/>
    </source>
</evidence>
<keyword evidence="3" id="KW-0472">Membrane</keyword>
<keyword evidence="3" id="KW-0812">Transmembrane</keyword>
<name>A0A058ZAM7_FONAL</name>
<feature type="compositionally biased region" description="Low complexity" evidence="2">
    <location>
        <begin position="64"/>
        <end position="83"/>
    </location>
</feature>
<dbReference type="EMBL" id="KB932203">
    <property type="protein sequence ID" value="KCV70991.1"/>
    <property type="molecule type" value="Genomic_DNA"/>
</dbReference>
<sequence>MSALSLTFPSTGDAGDDRREGARPPAPGKGNFQITSSMSDVTNFNFGVAPSTGRPGASDSKADAPGSVAPAPFGFPFVGAPASKPAASDKTTGAPGFKLPGATPASAGTPFGQMQAPFGQQQKFLFGQNPFSTAAASGGVPANEQAASATAKPKARGPLPEATATVAHESAPPVRADSHSDLPRENSPSGPVNLPLTTGDNTPAICSTIQTVPTTESKLPGSGSPFHFPAPGAAAAAGFGGFGGFGAVKSVSSGATTTFGTAGPTATTASGFSPATSTPSEAAPSPFGNPATANPPFGAPKSGTGAGDSASSGFGSGGFGFTGSAGSGGFGFTGSAGSGGFGFTGSGSAGFGSAGFGSAGSGSSGSGLTGATATATATTTTTTTTTTTLPSQSADPSLEQAPSPAPALAPAQDHGLPGDGLSLSQLSSSKSDISTDRTPGSTSLECTSSVVSMTVEVVEAKPPAGRMERALQAAMPGDSAATPADLAEDYPALQARVVASLAAGKSLQDEVTHCHASLERIWQTLHTLAGSQGAPGEASAARAFLPEQSASLQGLLAKAKSLATDLDLTEARLYESNSSRVQTVLGDINAAERRAEEAEARVAALEDRLRQVARQASEQVGSSAAVSKRNPKTRSSVLKQALRMSLVFLVIVQFFYIVVLRDLLSYCHESLDELQYGYFSRMPMLNMFLSSDSTLP</sequence>
<keyword evidence="3" id="KW-1133">Transmembrane helix</keyword>
<feature type="region of interest" description="Disordered" evidence="2">
    <location>
        <begin position="1"/>
        <end position="115"/>
    </location>
</feature>
<feature type="compositionally biased region" description="Polar residues" evidence="2">
    <location>
        <begin position="1"/>
        <end position="10"/>
    </location>
</feature>
<feature type="compositionally biased region" description="Low complexity" evidence="2">
    <location>
        <begin position="396"/>
        <end position="412"/>
    </location>
</feature>
<evidence type="ECO:0000256" key="3">
    <source>
        <dbReference type="SAM" id="Phobius"/>
    </source>
</evidence>
<reference evidence="4" key="1">
    <citation type="submission" date="2013-04" db="EMBL/GenBank/DDBJ databases">
        <title>The Genome Sequence of Fonticula alba ATCC 38817.</title>
        <authorList>
            <consortium name="The Broad Institute Genomics Platform"/>
            <person name="Russ C."/>
            <person name="Cuomo C."/>
            <person name="Burger G."/>
            <person name="Gray M.W."/>
            <person name="Holland P.W.H."/>
            <person name="King N."/>
            <person name="Lang F.B.F."/>
            <person name="Roger A.J."/>
            <person name="Ruiz-Trillo I."/>
            <person name="Brown M."/>
            <person name="Walker B."/>
            <person name="Young S."/>
            <person name="Zeng Q."/>
            <person name="Gargeya S."/>
            <person name="Fitzgerald M."/>
            <person name="Haas B."/>
            <person name="Abouelleil A."/>
            <person name="Allen A.W."/>
            <person name="Alvarado L."/>
            <person name="Arachchi H.M."/>
            <person name="Berlin A.M."/>
            <person name="Chapman S.B."/>
            <person name="Gainer-Dewar J."/>
            <person name="Goldberg J."/>
            <person name="Griggs A."/>
            <person name="Gujja S."/>
            <person name="Hansen M."/>
            <person name="Howarth C."/>
            <person name="Imamovic A."/>
            <person name="Ireland A."/>
            <person name="Larimer J."/>
            <person name="McCowan C."/>
            <person name="Murphy C."/>
            <person name="Pearson M."/>
            <person name="Poon T.W."/>
            <person name="Priest M."/>
            <person name="Roberts A."/>
            <person name="Saif S."/>
            <person name="Shea T."/>
            <person name="Sisk P."/>
            <person name="Sykes S."/>
            <person name="Wortman J."/>
            <person name="Nusbaum C."/>
            <person name="Birren B."/>
        </authorList>
    </citation>
    <scope>NUCLEOTIDE SEQUENCE [LARGE SCALE GENOMIC DNA]</scope>
    <source>
        <strain evidence="4">ATCC 38817</strain>
    </source>
</reference>
<feature type="coiled-coil region" evidence="1">
    <location>
        <begin position="581"/>
        <end position="615"/>
    </location>
</feature>
<feature type="compositionally biased region" description="Low complexity" evidence="2">
    <location>
        <begin position="369"/>
        <end position="388"/>
    </location>
</feature>
<evidence type="ECO:0000256" key="2">
    <source>
        <dbReference type="SAM" id="MobiDB-lite"/>
    </source>
</evidence>
<feature type="region of interest" description="Disordered" evidence="2">
    <location>
        <begin position="269"/>
        <end position="310"/>
    </location>
</feature>
<gene>
    <name evidence="4" type="ORF">H696_01937</name>
</gene>
<feature type="compositionally biased region" description="Low complexity" evidence="2">
    <location>
        <begin position="419"/>
        <end position="432"/>
    </location>
</feature>
<feature type="compositionally biased region" description="Polar residues" evidence="2">
    <location>
        <begin position="186"/>
        <end position="201"/>
    </location>
</feature>
<proteinExistence type="predicted"/>
<feature type="compositionally biased region" description="Polar residues" evidence="2">
    <location>
        <begin position="437"/>
        <end position="446"/>
    </location>
</feature>
<dbReference type="AlphaFoldDB" id="A0A058ZAM7"/>
<evidence type="ECO:0000313" key="5">
    <source>
        <dbReference type="Proteomes" id="UP000030693"/>
    </source>
</evidence>
<feature type="compositionally biased region" description="Gly residues" evidence="2">
    <location>
        <begin position="358"/>
        <end position="368"/>
    </location>
</feature>
<organism evidence="4">
    <name type="scientific">Fonticula alba</name>
    <name type="common">Slime mold</name>
    <dbReference type="NCBI Taxonomy" id="691883"/>
    <lineage>
        <taxon>Eukaryota</taxon>
        <taxon>Rotosphaerida</taxon>
        <taxon>Fonticulaceae</taxon>
        <taxon>Fonticula</taxon>
    </lineage>
</organism>
<keyword evidence="1" id="KW-0175">Coiled coil</keyword>
<evidence type="ECO:0000256" key="1">
    <source>
        <dbReference type="SAM" id="Coils"/>
    </source>
</evidence>
<feature type="region of interest" description="Disordered" evidence="2">
    <location>
        <begin position="358"/>
        <end position="447"/>
    </location>
</feature>
<dbReference type="GeneID" id="20526662"/>
<feature type="transmembrane region" description="Helical" evidence="3">
    <location>
        <begin position="641"/>
        <end position="660"/>
    </location>
</feature>
<keyword evidence="5" id="KW-1185">Reference proteome</keyword>
<feature type="region of interest" description="Disordered" evidence="2">
    <location>
        <begin position="132"/>
        <end position="201"/>
    </location>
</feature>
<accession>A0A058ZAM7</accession>
<protein>
    <submittedName>
        <fullName evidence="4">Uncharacterized protein</fullName>
    </submittedName>
</protein>